<accession>A0A1G2UMZ2</accession>
<dbReference type="InterPro" id="IPR024185">
    <property type="entry name" value="FTHF_cligase-like_sf"/>
</dbReference>
<comment type="caution">
    <text evidence="1">The sequence shown here is derived from an EMBL/GenBank/DDBJ whole genome shotgun (WGS) entry which is preliminary data.</text>
</comment>
<dbReference type="EMBL" id="MHWP01000008">
    <property type="protein sequence ID" value="OHB10779.1"/>
    <property type="molecule type" value="Genomic_DNA"/>
</dbReference>
<dbReference type="AlphaFoldDB" id="A0A1G2UMZ2"/>
<evidence type="ECO:0008006" key="3">
    <source>
        <dbReference type="Google" id="ProtNLM"/>
    </source>
</evidence>
<name>A0A1G2UMZ2_9BACT</name>
<evidence type="ECO:0000313" key="1">
    <source>
        <dbReference type="EMBL" id="OHB10779.1"/>
    </source>
</evidence>
<dbReference type="Gene3D" id="3.40.50.10420">
    <property type="entry name" value="NagB/RpiA/CoA transferase-like"/>
    <property type="match status" value="1"/>
</dbReference>
<dbReference type="STRING" id="1802772.A3H60_01730"/>
<dbReference type="Proteomes" id="UP000177202">
    <property type="component" value="Unassembled WGS sequence"/>
</dbReference>
<dbReference type="InterPro" id="IPR037171">
    <property type="entry name" value="NagB/RpiA_transferase-like"/>
</dbReference>
<sequence length="151" mass="17565">MGKESALQELQKLVSQCTASILYKPTKTEVYYNDFSFPLKIPADNLFIPKDKDSDPFEWATNCITKFKNKKVCILIPGTLFDIYGTRYGKGAGWYDRFLSKVPSTWLKIGIVDASKILHSKLLRQEWDEPVEWIVIQDDTSWRIYKAKNYL</sequence>
<evidence type="ECO:0000313" key="2">
    <source>
        <dbReference type="Proteomes" id="UP000177202"/>
    </source>
</evidence>
<gene>
    <name evidence="1" type="ORF">A3H60_01730</name>
</gene>
<dbReference type="InterPro" id="IPR002698">
    <property type="entry name" value="FTHF_cligase"/>
</dbReference>
<dbReference type="Pfam" id="PF01812">
    <property type="entry name" value="5-FTHF_cyc-lig"/>
    <property type="match status" value="1"/>
</dbReference>
<organism evidence="1 2">
    <name type="scientific">Candidatus Zambryskibacteria bacterium RIFCSPLOWO2_02_FULL_44_12b</name>
    <dbReference type="NCBI Taxonomy" id="1802772"/>
    <lineage>
        <taxon>Bacteria</taxon>
        <taxon>Candidatus Zambryskiibacteriota</taxon>
    </lineage>
</organism>
<protein>
    <recommendedName>
        <fullName evidence="3">5-formyltetrahydrofolate cyclo-ligase</fullName>
    </recommendedName>
</protein>
<proteinExistence type="predicted"/>
<reference evidence="1 2" key="1">
    <citation type="journal article" date="2016" name="Nat. Commun.">
        <title>Thousands of microbial genomes shed light on interconnected biogeochemical processes in an aquifer system.</title>
        <authorList>
            <person name="Anantharaman K."/>
            <person name="Brown C.T."/>
            <person name="Hug L.A."/>
            <person name="Sharon I."/>
            <person name="Castelle C.J."/>
            <person name="Probst A.J."/>
            <person name="Thomas B.C."/>
            <person name="Singh A."/>
            <person name="Wilkins M.J."/>
            <person name="Karaoz U."/>
            <person name="Brodie E.L."/>
            <person name="Williams K.H."/>
            <person name="Hubbard S.S."/>
            <person name="Banfield J.F."/>
        </authorList>
    </citation>
    <scope>NUCLEOTIDE SEQUENCE [LARGE SCALE GENOMIC DNA]</scope>
</reference>
<dbReference type="SUPFAM" id="SSF100950">
    <property type="entry name" value="NagB/RpiA/CoA transferase-like"/>
    <property type="match status" value="1"/>
</dbReference>